<gene>
    <name evidence="1" type="ORF">CBF27_04920</name>
</gene>
<dbReference type="AlphaFoldDB" id="A0A430AXW2"/>
<evidence type="ECO:0000313" key="1">
    <source>
        <dbReference type="EMBL" id="RSU12884.1"/>
    </source>
</evidence>
<dbReference type="EMBL" id="NGKC01000004">
    <property type="protein sequence ID" value="RSU12884.1"/>
    <property type="molecule type" value="Genomic_DNA"/>
</dbReference>
<protein>
    <submittedName>
        <fullName evidence="1">Uncharacterized protein</fullName>
    </submittedName>
</protein>
<name>A0A430AXW2_9ENTE</name>
<dbReference type="Proteomes" id="UP000286773">
    <property type="component" value="Unassembled WGS sequence"/>
</dbReference>
<organism evidence="1 2">
    <name type="scientific">Vagococcus acidifermentans</name>
    <dbReference type="NCBI Taxonomy" id="564710"/>
    <lineage>
        <taxon>Bacteria</taxon>
        <taxon>Bacillati</taxon>
        <taxon>Bacillota</taxon>
        <taxon>Bacilli</taxon>
        <taxon>Lactobacillales</taxon>
        <taxon>Enterococcaceae</taxon>
        <taxon>Vagococcus</taxon>
    </lineage>
</organism>
<comment type="caution">
    <text evidence="1">The sequence shown here is derived from an EMBL/GenBank/DDBJ whole genome shotgun (WGS) entry which is preliminary data.</text>
</comment>
<reference evidence="1 2" key="1">
    <citation type="submission" date="2017-05" db="EMBL/GenBank/DDBJ databases">
        <title>Vagococcus spp. assemblies.</title>
        <authorList>
            <person name="Gulvik C.A."/>
        </authorList>
    </citation>
    <scope>NUCLEOTIDE SEQUENCE [LARGE SCALE GENOMIC DNA]</scope>
    <source>
        <strain evidence="1 2">LMG 24798</strain>
    </source>
</reference>
<keyword evidence="2" id="KW-1185">Reference proteome</keyword>
<evidence type="ECO:0000313" key="2">
    <source>
        <dbReference type="Proteomes" id="UP000286773"/>
    </source>
</evidence>
<dbReference type="RefSeq" id="WP_126812991.1">
    <property type="nucleotide sequence ID" value="NZ_NGKC01000004.1"/>
</dbReference>
<sequence>MATQAADGSARYRNAVSAALVLVLAKAVVVKRQRTKGGNANAIVLFLHDEEKGLFLLNFL</sequence>
<proteinExistence type="predicted"/>
<accession>A0A430AXW2</accession>